<dbReference type="KEGG" id="prae:MN210_17790"/>
<feature type="region of interest" description="Disordered" evidence="1">
    <location>
        <begin position="28"/>
        <end position="74"/>
    </location>
</feature>
<dbReference type="RefSeq" id="WP_338412510.1">
    <property type="nucleotide sequence ID" value="NZ_CP093310.2"/>
</dbReference>
<dbReference type="EMBL" id="CP093310">
    <property type="protein sequence ID" value="WXX24487.1"/>
    <property type="molecule type" value="Genomic_DNA"/>
</dbReference>
<dbReference type="AlphaFoldDB" id="A0AAU6PVM7"/>
<dbReference type="Proteomes" id="UP000829560">
    <property type="component" value="Chromosome"/>
</dbReference>
<accession>A0AAU6PVM7</accession>
<feature type="compositionally biased region" description="Low complexity" evidence="1">
    <location>
        <begin position="30"/>
        <end position="56"/>
    </location>
</feature>
<evidence type="ECO:0000313" key="3">
    <source>
        <dbReference type="Proteomes" id="UP000829560"/>
    </source>
</evidence>
<keyword evidence="3" id="KW-1185">Reference proteome</keyword>
<sequence length="186" mass="20279">MIKKILIGLVGFIVVMLIIGLIAGEDTTESTDTTATETSGVATEQVSVEPEQTPDVTPEEVPPVEDTTNETPSTKVEKEVTVTEAIEPKEPKSDDGKLTDAKKAEIIEYFKGDDEPNVLDVLFPYSTLKLGMHNDGSNRDGYAEYACQVLQSDFGIKETVTVTIIDIDKLVSTDKWETIGKASCNY</sequence>
<evidence type="ECO:0008006" key="4">
    <source>
        <dbReference type="Google" id="ProtNLM"/>
    </source>
</evidence>
<evidence type="ECO:0000256" key="1">
    <source>
        <dbReference type="SAM" id="MobiDB-lite"/>
    </source>
</evidence>
<reference evidence="2" key="1">
    <citation type="submission" date="2024-03" db="EMBL/GenBank/DDBJ databases">
        <title>Psychrobacter raelis sp. nov. isolated from a dog with peritonitis.</title>
        <authorList>
            <person name="Schiavone A."/>
            <person name="Manzulli V."/>
            <person name="Camarda A."/>
            <person name="Cafiero M.A."/>
            <person name="Vasco I."/>
            <person name="Marino L."/>
            <person name="Pennuzzi G."/>
            <person name="Serrecchia L."/>
            <person name="Galante D."/>
            <person name="Pugliese N."/>
        </authorList>
    </citation>
    <scope>NUCLEOTIDE SEQUENCE</scope>
    <source>
        <strain evidence="2">PraFG1</strain>
    </source>
</reference>
<gene>
    <name evidence="2" type="ORF">MN210_17790</name>
</gene>
<proteinExistence type="predicted"/>
<evidence type="ECO:0000313" key="2">
    <source>
        <dbReference type="EMBL" id="WXX24487.1"/>
    </source>
</evidence>
<protein>
    <recommendedName>
        <fullName evidence="4">GerMN domain-containing protein</fullName>
    </recommendedName>
</protein>
<organism evidence="2 3">
    <name type="scientific">Psychrobacter raelei</name>
    <dbReference type="NCBI Taxonomy" id="2565531"/>
    <lineage>
        <taxon>Bacteria</taxon>
        <taxon>Pseudomonadati</taxon>
        <taxon>Pseudomonadota</taxon>
        <taxon>Gammaproteobacteria</taxon>
        <taxon>Moraxellales</taxon>
        <taxon>Moraxellaceae</taxon>
        <taxon>Psychrobacter</taxon>
    </lineage>
</organism>
<name>A0AAU6PVM7_9GAMM</name>